<name>A0ACC0WPA3_9STRA</name>
<keyword evidence="2" id="KW-1185">Reference proteome</keyword>
<evidence type="ECO:0000313" key="1">
    <source>
        <dbReference type="EMBL" id="KAI9920417.1"/>
    </source>
</evidence>
<sequence>MRFPLCRLGSLRHVTGLRLSLSRRPNEKHPRCTIRCGGTNEAGSGVTTSLALSSVKFLDRHCILGPDKDTVNFHHKYIIILFLFIILQTVHVFILRVLLHVRSILLTGRPPRLYTTLGTLVPAALLDLERPAPMSEHDTRFFP</sequence>
<evidence type="ECO:0000313" key="2">
    <source>
        <dbReference type="Proteomes" id="UP001163321"/>
    </source>
</evidence>
<gene>
    <name evidence="1" type="ORF">PsorP6_015392</name>
</gene>
<organism evidence="1 2">
    <name type="scientific">Peronosclerospora sorghi</name>
    <dbReference type="NCBI Taxonomy" id="230839"/>
    <lineage>
        <taxon>Eukaryota</taxon>
        <taxon>Sar</taxon>
        <taxon>Stramenopiles</taxon>
        <taxon>Oomycota</taxon>
        <taxon>Peronosporomycetes</taxon>
        <taxon>Peronosporales</taxon>
        <taxon>Peronosporaceae</taxon>
        <taxon>Peronosclerospora</taxon>
    </lineage>
</organism>
<dbReference type="Proteomes" id="UP001163321">
    <property type="component" value="Chromosome 10"/>
</dbReference>
<protein>
    <submittedName>
        <fullName evidence="1">Uncharacterized protein</fullName>
    </submittedName>
</protein>
<reference evidence="1 2" key="1">
    <citation type="journal article" date="2022" name="bioRxiv">
        <title>The genome of the oomycete Peronosclerospora sorghi, a cosmopolitan pathogen of maize and sorghum, is inflated with dispersed pseudogenes.</title>
        <authorList>
            <person name="Fletcher K."/>
            <person name="Martin F."/>
            <person name="Isakeit T."/>
            <person name="Cavanaugh K."/>
            <person name="Magill C."/>
            <person name="Michelmore R."/>
        </authorList>
    </citation>
    <scope>NUCLEOTIDE SEQUENCE [LARGE SCALE GENOMIC DNA]</scope>
    <source>
        <strain evidence="1">P6</strain>
    </source>
</reference>
<dbReference type="EMBL" id="CM047589">
    <property type="protein sequence ID" value="KAI9920417.1"/>
    <property type="molecule type" value="Genomic_DNA"/>
</dbReference>
<proteinExistence type="predicted"/>
<comment type="caution">
    <text evidence="1">The sequence shown here is derived from an EMBL/GenBank/DDBJ whole genome shotgun (WGS) entry which is preliminary data.</text>
</comment>
<accession>A0ACC0WPA3</accession>